<accession>A0ABS3VCA6</accession>
<dbReference type="EMBL" id="JAGFWR010000013">
    <property type="protein sequence ID" value="MBO4163268.1"/>
    <property type="molecule type" value="Genomic_DNA"/>
</dbReference>
<keyword evidence="3" id="KW-0489">Methyltransferase</keyword>
<evidence type="ECO:0000313" key="4">
    <source>
        <dbReference type="Proteomes" id="UP000671399"/>
    </source>
</evidence>
<comment type="caution">
    <text evidence="3">The sequence shown here is derived from an EMBL/GenBank/DDBJ whole genome shotgun (WGS) entry which is preliminary data.</text>
</comment>
<dbReference type="Gene3D" id="3.40.50.150">
    <property type="entry name" value="Vaccinia Virus protein VP39"/>
    <property type="match status" value="1"/>
</dbReference>
<dbReference type="Proteomes" id="UP000671399">
    <property type="component" value="Unassembled WGS sequence"/>
</dbReference>
<feature type="compositionally biased region" description="Low complexity" evidence="1">
    <location>
        <begin position="1"/>
        <end position="15"/>
    </location>
</feature>
<dbReference type="PANTHER" id="PTHR18895:SF74">
    <property type="entry name" value="MTRF1L RELEASE FACTOR GLUTAMINE METHYLTRANSFERASE"/>
    <property type="match status" value="1"/>
</dbReference>
<dbReference type="InterPro" id="IPR050320">
    <property type="entry name" value="N5-glutamine_MTase"/>
</dbReference>
<feature type="region of interest" description="Disordered" evidence="1">
    <location>
        <begin position="1"/>
        <end position="20"/>
    </location>
</feature>
<dbReference type="SUPFAM" id="SSF53335">
    <property type="entry name" value="S-adenosyl-L-methionine-dependent methyltransferases"/>
    <property type="match status" value="1"/>
</dbReference>
<protein>
    <submittedName>
        <fullName evidence="3">Class I SAM-dependent methyltransferase</fullName>
    </submittedName>
</protein>
<keyword evidence="4" id="KW-1185">Reference proteome</keyword>
<evidence type="ECO:0000259" key="2">
    <source>
        <dbReference type="Pfam" id="PF05175"/>
    </source>
</evidence>
<proteinExistence type="predicted"/>
<dbReference type="InterPro" id="IPR029063">
    <property type="entry name" value="SAM-dependent_MTases_sf"/>
</dbReference>
<reference evidence="3 4" key="1">
    <citation type="submission" date="2021-03" db="EMBL/GenBank/DDBJ databases">
        <authorList>
            <person name="Lee D.-H."/>
        </authorList>
    </citation>
    <scope>NUCLEOTIDE SEQUENCE [LARGE SCALE GENOMIC DNA]</scope>
    <source>
        <strain evidence="3 4">MMS20-R2-23</strain>
    </source>
</reference>
<sequence>MAEAPPTGTDVPPVGGTDGDTYEAEFGCGHHFRLFDRPGTFHVSRAGIALGDYLVRSLRGRDITGRILEIGTGSGAIALLLRHLGATSVTATDISASAVATARQNELANFGVPTIDFWHSDLFPPAVDGEPALFDLIVFNPPGWRTPSDNLIAELDEKHHSLGLEAMFYGDSVLLRFLQQLPNHLTANGRAIIGLNSLIGIADIFTRSRSTHPPQDGSVIRSRLLERIEIPLLFYTDEWLQVKNSLLAQFEKGRQEYAASYVTKGDTIHWFYEITEVTVQGQPTAPVLPGRENTRQPAGRAVRDLPGGNACLLPYAGGPAQLAPVARHSGEPEPLVS</sequence>
<dbReference type="InterPro" id="IPR007848">
    <property type="entry name" value="Small_mtfrase_dom"/>
</dbReference>
<evidence type="ECO:0000256" key="1">
    <source>
        <dbReference type="SAM" id="MobiDB-lite"/>
    </source>
</evidence>
<gene>
    <name evidence="3" type="ORF">JQN83_20985</name>
</gene>
<dbReference type="CDD" id="cd02440">
    <property type="entry name" value="AdoMet_MTases"/>
    <property type="match status" value="1"/>
</dbReference>
<evidence type="ECO:0000313" key="3">
    <source>
        <dbReference type="EMBL" id="MBO4163268.1"/>
    </source>
</evidence>
<dbReference type="GO" id="GO:0008168">
    <property type="term" value="F:methyltransferase activity"/>
    <property type="evidence" value="ECO:0007669"/>
    <property type="project" value="UniProtKB-KW"/>
</dbReference>
<feature type="domain" description="Methyltransferase small" evidence="2">
    <location>
        <begin position="52"/>
        <end position="142"/>
    </location>
</feature>
<name>A0ABS3VCA6_9ACTN</name>
<organism evidence="3 4">
    <name type="scientific">Micromonospora antibiotica</name>
    <dbReference type="NCBI Taxonomy" id="2807623"/>
    <lineage>
        <taxon>Bacteria</taxon>
        <taxon>Bacillati</taxon>
        <taxon>Actinomycetota</taxon>
        <taxon>Actinomycetes</taxon>
        <taxon>Micromonosporales</taxon>
        <taxon>Micromonosporaceae</taxon>
        <taxon>Micromonospora</taxon>
    </lineage>
</organism>
<dbReference type="Pfam" id="PF05175">
    <property type="entry name" value="MTS"/>
    <property type="match status" value="1"/>
</dbReference>
<dbReference type="PANTHER" id="PTHR18895">
    <property type="entry name" value="HEMK METHYLTRANSFERASE"/>
    <property type="match status" value="1"/>
</dbReference>
<dbReference type="GO" id="GO:0032259">
    <property type="term" value="P:methylation"/>
    <property type="evidence" value="ECO:0007669"/>
    <property type="project" value="UniProtKB-KW"/>
</dbReference>
<keyword evidence="3" id="KW-0808">Transferase</keyword>
<dbReference type="RefSeq" id="WP_208568846.1">
    <property type="nucleotide sequence ID" value="NZ_JAGFWR010000013.1"/>
</dbReference>